<keyword evidence="3" id="KW-1185">Reference proteome</keyword>
<dbReference type="Proteomes" id="UP001141552">
    <property type="component" value="Unassembled WGS sequence"/>
</dbReference>
<organism evidence="2 3">
    <name type="scientific">Turnera subulata</name>
    <dbReference type="NCBI Taxonomy" id="218843"/>
    <lineage>
        <taxon>Eukaryota</taxon>
        <taxon>Viridiplantae</taxon>
        <taxon>Streptophyta</taxon>
        <taxon>Embryophyta</taxon>
        <taxon>Tracheophyta</taxon>
        <taxon>Spermatophyta</taxon>
        <taxon>Magnoliopsida</taxon>
        <taxon>eudicotyledons</taxon>
        <taxon>Gunneridae</taxon>
        <taxon>Pentapetalae</taxon>
        <taxon>rosids</taxon>
        <taxon>fabids</taxon>
        <taxon>Malpighiales</taxon>
        <taxon>Passifloraceae</taxon>
        <taxon>Turnera</taxon>
    </lineage>
</organism>
<dbReference type="PANTHER" id="PTHR33526">
    <property type="entry name" value="OS07G0123800 PROTEIN"/>
    <property type="match status" value="1"/>
</dbReference>
<reference evidence="2" key="2">
    <citation type="journal article" date="2023" name="Plants (Basel)">
        <title>Annotation of the Turnera subulata (Passifloraceae) Draft Genome Reveals the S-Locus Evolved after the Divergence of Turneroideae from Passifloroideae in a Stepwise Manner.</title>
        <authorList>
            <person name="Henning P.M."/>
            <person name="Roalson E.H."/>
            <person name="Mir W."/>
            <person name="McCubbin A.G."/>
            <person name="Shore J.S."/>
        </authorList>
    </citation>
    <scope>NUCLEOTIDE SEQUENCE</scope>
    <source>
        <strain evidence="2">F60SS</strain>
    </source>
</reference>
<evidence type="ECO:0000313" key="3">
    <source>
        <dbReference type="Proteomes" id="UP001141552"/>
    </source>
</evidence>
<proteinExistence type="predicted"/>
<dbReference type="PANTHER" id="PTHR33526:SF13">
    <property type="entry name" value="TYROSINE-PROTEIN PHOSPHATASE 3-LIKE"/>
    <property type="match status" value="1"/>
</dbReference>
<dbReference type="OrthoDB" id="1679543at2759"/>
<feature type="non-terminal residue" evidence="2">
    <location>
        <position position="1"/>
    </location>
</feature>
<evidence type="ECO:0000256" key="1">
    <source>
        <dbReference type="SAM" id="MobiDB-lite"/>
    </source>
</evidence>
<reference evidence="2" key="1">
    <citation type="submission" date="2022-02" db="EMBL/GenBank/DDBJ databases">
        <authorList>
            <person name="Henning P.M."/>
            <person name="McCubbin A.G."/>
            <person name="Shore J.S."/>
        </authorList>
    </citation>
    <scope>NUCLEOTIDE SEQUENCE</scope>
    <source>
        <strain evidence="2">F60SS</strain>
        <tissue evidence="2">Leaves</tissue>
    </source>
</reference>
<gene>
    <name evidence="2" type="ORF">Tsubulata_024935</name>
</gene>
<dbReference type="AlphaFoldDB" id="A0A9Q0JKT6"/>
<dbReference type="EMBL" id="JAKUCV010001958">
    <property type="protein sequence ID" value="KAJ4844410.1"/>
    <property type="molecule type" value="Genomic_DNA"/>
</dbReference>
<feature type="region of interest" description="Disordered" evidence="1">
    <location>
        <begin position="221"/>
        <end position="244"/>
    </location>
</feature>
<comment type="caution">
    <text evidence="2">The sequence shown here is derived from an EMBL/GenBank/DDBJ whole genome shotgun (WGS) entry which is preliminary data.</text>
</comment>
<sequence>MRVVTTPVRVLCKARDLYVRGMTNYSTAMVNYSHSSNKSLPAAGGQSLPALPRSMSAVTTRSYNNENEDFMRELLRAASNKFLRVVKTPVRVLCKARDMYVKGMTNYSTVMVNYGHSSKSSSPAGDGQYLAALPRSMSAVPIRCNNNDSEDFRELVRAASVRSLGHLSESDMKQLMVMHLEKQQQPLLGSHESIIASSKKLPKSCSVGMGFLGRIDEDKAFDEEVNEGSDGKPELYPRSRSYAR</sequence>
<protein>
    <submittedName>
        <fullName evidence="2">Uncharacterized protein</fullName>
    </submittedName>
</protein>
<accession>A0A9Q0JKT6</accession>
<name>A0A9Q0JKT6_9ROSI</name>
<evidence type="ECO:0000313" key="2">
    <source>
        <dbReference type="EMBL" id="KAJ4844410.1"/>
    </source>
</evidence>